<feature type="non-terminal residue" evidence="1">
    <location>
        <position position="116"/>
    </location>
</feature>
<name>A0ABD0PA59_CIRMR</name>
<evidence type="ECO:0000313" key="1">
    <source>
        <dbReference type="EMBL" id="KAL0170850.1"/>
    </source>
</evidence>
<sequence length="116" mass="13174">GAPEQRMDLRVKVAISEKNELKNKAPPVHRTADLALFSLPHVLFRREDEKDNGGRLFFSGTLLTLRQGERETSEMQPTTEDRVFVCGWILMTGLCNENQKNSCLRVGDRRVGVFIS</sequence>
<evidence type="ECO:0000313" key="2">
    <source>
        <dbReference type="Proteomes" id="UP001529510"/>
    </source>
</evidence>
<dbReference type="EMBL" id="JAMKFB020000017">
    <property type="protein sequence ID" value="KAL0170850.1"/>
    <property type="molecule type" value="Genomic_DNA"/>
</dbReference>
<dbReference type="AlphaFoldDB" id="A0ABD0PA59"/>
<organism evidence="1 2">
    <name type="scientific">Cirrhinus mrigala</name>
    <name type="common">Mrigala</name>
    <dbReference type="NCBI Taxonomy" id="683832"/>
    <lineage>
        <taxon>Eukaryota</taxon>
        <taxon>Metazoa</taxon>
        <taxon>Chordata</taxon>
        <taxon>Craniata</taxon>
        <taxon>Vertebrata</taxon>
        <taxon>Euteleostomi</taxon>
        <taxon>Actinopterygii</taxon>
        <taxon>Neopterygii</taxon>
        <taxon>Teleostei</taxon>
        <taxon>Ostariophysi</taxon>
        <taxon>Cypriniformes</taxon>
        <taxon>Cyprinidae</taxon>
        <taxon>Labeoninae</taxon>
        <taxon>Labeonini</taxon>
        <taxon>Cirrhinus</taxon>
    </lineage>
</organism>
<gene>
    <name evidence="1" type="ORF">M9458_035446</name>
</gene>
<accession>A0ABD0PA59</accession>
<dbReference type="Proteomes" id="UP001529510">
    <property type="component" value="Unassembled WGS sequence"/>
</dbReference>
<reference evidence="1 2" key="1">
    <citation type="submission" date="2024-05" db="EMBL/GenBank/DDBJ databases">
        <title>Genome sequencing and assembly of Indian major carp, Cirrhinus mrigala (Hamilton, 1822).</title>
        <authorList>
            <person name="Mohindra V."/>
            <person name="Chowdhury L.M."/>
            <person name="Lal K."/>
            <person name="Jena J.K."/>
        </authorList>
    </citation>
    <scope>NUCLEOTIDE SEQUENCE [LARGE SCALE GENOMIC DNA]</scope>
    <source>
        <strain evidence="1">CM1030</strain>
        <tissue evidence="1">Blood</tissue>
    </source>
</reference>
<comment type="caution">
    <text evidence="1">The sequence shown here is derived from an EMBL/GenBank/DDBJ whole genome shotgun (WGS) entry which is preliminary data.</text>
</comment>
<proteinExistence type="predicted"/>
<feature type="non-terminal residue" evidence="1">
    <location>
        <position position="1"/>
    </location>
</feature>
<protein>
    <submittedName>
        <fullName evidence="1">Uncharacterized protein</fullName>
    </submittedName>
</protein>
<keyword evidence="2" id="KW-1185">Reference proteome</keyword>